<name>A0A7W6GBE4_9HYPH</name>
<sequence length="62" mass="6681">MAIVIALADRLSRTAGRKERSSGVEGLPAEAQILLYTGVRYERLADPVKPVAVGSASRTKRK</sequence>
<proteinExistence type="predicted"/>
<comment type="caution">
    <text evidence="1">The sequence shown here is derived from an EMBL/GenBank/DDBJ whole genome shotgun (WGS) entry which is preliminary data.</text>
</comment>
<keyword evidence="2" id="KW-1185">Reference proteome</keyword>
<dbReference type="AlphaFoldDB" id="A0A7W6GBE4"/>
<accession>A0A7W6GBE4</accession>
<dbReference type="RefSeq" id="WP_183901145.1">
    <property type="nucleotide sequence ID" value="NZ_JACIDW010000010.1"/>
</dbReference>
<protein>
    <submittedName>
        <fullName evidence="1">Uncharacterized protein</fullName>
    </submittedName>
</protein>
<gene>
    <name evidence="1" type="ORF">GGQ67_003276</name>
</gene>
<organism evidence="1 2">
    <name type="scientific">Rhizobium metallidurans</name>
    <dbReference type="NCBI Taxonomy" id="1265931"/>
    <lineage>
        <taxon>Bacteria</taxon>
        <taxon>Pseudomonadati</taxon>
        <taxon>Pseudomonadota</taxon>
        <taxon>Alphaproteobacteria</taxon>
        <taxon>Hyphomicrobiales</taxon>
        <taxon>Rhizobiaceae</taxon>
        <taxon>Rhizobium/Agrobacterium group</taxon>
        <taxon>Rhizobium</taxon>
    </lineage>
</organism>
<dbReference type="Proteomes" id="UP000582090">
    <property type="component" value="Unassembled WGS sequence"/>
</dbReference>
<evidence type="ECO:0000313" key="2">
    <source>
        <dbReference type="Proteomes" id="UP000582090"/>
    </source>
</evidence>
<dbReference type="EMBL" id="JACIDW010000010">
    <property type="protein sequence ID" value="MBB3965603.1"/>
    <property type="molecule type" value="Genomic_DNA"/>
</dbReference>
<evidence type="ECO:0000313" key="1">
    <source>
        <dbReference type="EMBL" id="MBB3965603.1"/>
    </source>
</evidence>
<reference evidence="1 2" key="1">
    <citation type="submission" date="2020-08" db="EMBL/GenBank/DDBJ databases">
        <title>Genomic Encyclopedia of Type Strains, Phase IV (KMG-IV): sequencing the most valuable type-strain genomes for metagenomic binning, comparative biology and taxonomic classification.</title>
        <authorList>
            <person name="Goeker M."/>
        </authorList>
    </citation>
    <scope>NUCLEOTIDE SEQUENCE [LARGE SCALE GENOMIC DNA]</scope>
    <source>
        <strain evidence="1 2">DSM 26575</strain>
    </source>
</reference>